<feature type="transmembrane region" description="Helical" evidence="2">
    <location>
        <begin position="198"/>
        <end position="226"/>
    </location>
</feature>
<feature type="transmembrane region" description="Helical" evidence="2">
    <location>
        <begin position="156"/>
        <end position="177"/>
    </location>
</feature>
<sequence length="552" mass="60967">MFSSLRQCTSWLHTWTGLIVGWVLFFVFVTGTPGYFQIEITRWMQPELPMVQARALENRAASFELALDRLQKVAPGAAAWRINLPHESLQSRTWQEFGIGWDEMPPDGHDRGPSGSEKLDPATGQVLPSGIEPRATAGGRTLYQMHYLLHYMDFDWGIRIVGVCTMLMLMAIVTGVITHKKIFKDFFTFRPGKGQRSWLDAHNAVSVMALPFFLMITYSGLVFFLFTYMPAGINAIYGSDQQSRKPYFAEIFPEFNRKPVAISRPGTPLLPLVAQAEAVWGPGQVRTIGVMHNQGAGEVQAVTLTRVNGSALDFQRPQTLRFDARSGAPLAPEPKTGGAARTTQTVMLNLHEGLFVGAWGRWVYFFAGLLGCAMIGTGMVLWTVKRRRHHLGSGLEATEQFGVRLVETLNVATIAGLPMAVAAYFLANRLLPLDITDRPAWEVHTLFAVWLGALFYALARPLHRAWIELFRAGCAAYALVPVINALTTDKHLLNTLRAGDWVLAGFDLTMWGMAALLALMAVKVKRRLDPSRAARKAAGAAAARPVTEGSVA</sequence>
<keyword evidence="2" id="KW-0812">Transmembrane</keyword>
<keyword evidence="2" id="KW-1133">Transmembrane helix</keyword>
<feature type="transmembrane region" description="Helical" evidence="2">
    <location>
        <begin position="501"/>
        <end position="522"/>
    </location>
</feature>
<evidence type="ECO:0000256" key="2">
    <source>
        <dbReference type="SAM" id="Phobius"/>
    </source>
</evidence>
<reference evidence="3 4" key="1">
    <citation type="submission" date="2020-06" db="EMBL/GenBank/DDBJ databases">
        <title>Acidovorax antarctica sp. nov., isolated from Corinth ice sheet soil, Antarctic Fields Peninsula.</title>
        <authorList>
            <person name="Xu Q."/>
            <person name="Peng F."/>
        </authorList>
    </citation>
    <scope>NUCLEOTIDE SEQUENCE [LARGE SCALE GENOMIC DNA]</scope>
    <source>
        <strain evidence="3 4">16-35-5</strain>
    </source>
</reference>
<dbReference type="Pfam" id="PF03929">
    <property type="entry name" value="PepSY_TM"/>
    <property type="match status" value="1"/>
</dbReference>
<dbReference type="EMBL" id="CP054840">
    <property type="protein sequence ID" value="QKV54162.1"/>
    <property type="molecule type" value="Genomic_DNA"/>
</dbReference>
<gene>
    <name evidence="3" type="ORF">HUK68_15325</name>
</gene>
<feature type="transmembrane region" description="Helical" evidence="2">
    <location>
        <begin position="466"/>
        <end position="486"/>
    </location>
</feature>
<feature type="region of interest" description="Disordered" evidence="1">
    <location>
        <begin position="105"/>
        <end position="125"/>
    </location>
</feature>
<name>A0A6N1X7T9_9BURK</name>
<dbReference type="AlphaFoldDB" id="A0A6N1X7T9"/>
<keyword evidence="2" id="KW-0472">Membrane</keyword>
<evidence type="ECO:0000256" key="1">
    <source>
        <dbReference type="SAM" id="MobiDB-lite"/>
    </source>
</evidence>
<dbReference type="InterPro" id="IPR005625">
    <property type="entry name" value="PepSY-ass_TM"/>
</dbReference>
<feature type="transmembrane region" description="Helical" evidence="2">
    <location>
        <begin position="439"/>
        <end position="459"/>
    </location>
</feature>
<keyword evidence="4" id="KW-1185">Reference proteome</keyword>
<organism evidence="3 4">
    <name type="scientific">Comamonas antarctica</name>
    <dbReference type="NCBI Taxonomy" id="2743470"/>
    <lineage>
        <taxon>Bacteria</taxon>
        <taxon>Pseudomonadati</taxon>
        <taxon>Pseudomonadota</taxon>
        <taxon>Betaproteobacteria</taxon>
        <taxon>Burkholderiales</taxon>
        <taxon>Comamonadaceae</taxon>
        <taxon>Comamonas</taxon>
    </lineage>
</organism>
<evidence type="ECO:0000313" key="3">
    <source>
        <dbReference type="EMBL" id="QKV54162.1"/>
    </source>
</evidence>
<dbReference type="Proteomes" id="UP000509579">
    <property type="component" value="Chromosome"/>
</dbReference>
<dbReference type="PANTHER" id="PTHR34219:SF4">
    <property type="entry name" value="PEPSY DOMAIN-CONTAINING PROTEIN"/>
    <property type="match status" value="1"/>
</dbReference>
<feature type="compositionally biased region" description="Basic and acidic residues" evidence="1">
    <location>
        <begin position="106"/>
        <end position="120"/>
    </location>
</feature>
<feature type="transmembrane region" description="Helical" evidence="2">
    <location>
        <begin position="405"/>
        <end position="427"/>
    </location>
</feature>
<feature type="transmembrane region" description="Helical" evidence="2">
    <location>
        <begin position="12"/>
        <end position="36"/>
    </location>
</feature>
<dbReference type="PANTHER" id="PTHR34219">
    <property type="entry name" value="IRON-REGULATED INNER MEMBRANE PROTEIN-RELATED"/>
    <property type="match status" value="1"/>
</dbReference>
<protein>
    <submittedName>
        <fullName evidence="3">PepSY domain-containing protein</fullName>
    </submittedName>
</protein>
<dbReference type="RefSeq" id="WP_175504962.1">
    <property type="nucleotide sequence ID" value="NZ_CP054840.1"/>
</dbReference>
<dbReference type="KEGG" id="aant:HUK68_15325"/>
<feature type="transmembrane region" description="Helical" evidence="2">
    <location>
        <begin position="362"/>
        <end position="384"/>
    </location>
</feature>
<proteinExistence type="predicted"/>
<accession>A0A6N1X7T9</accession>
<evidence type="ECO:0000313" key="4">
    <source>
        <dbReference type="Proteomes" id="UP000509579"/>
    </source>
</evidence>